<dbReference type="Pfam" id="PF13086">
    <property type="entry name" value="AAA_11"/>
    <property type="match status" value="1"/>
</dbReference>
<dbReference type="OrthoDB" id="1879at2759"/>
<protein>
    <recommendedName>
        <fullName evidence="2">Pre-mRNA-splicing factor</fullName>
    </recommendedName>
</protein>
<dbReference type="GO" id="GO:0003729">
    <property type="term" value="F:mRNA binding"/>
    <property type="evidence" value="ECO:0007669"/>
    <property type="project" value="TreeGrafter"/>
</dbReference>
<comment type="caution">
    <text evidence="9">The sequence shown here is derived from an EMBL/GenBank/DDBJ whole genome shotgun (WGS) entry which is preliminary data.</text>
</comment>
<keyword evidence="1" id="KW-0067">ATP-binding</keyword>
<comment type="function">
    <text evidence="2">Involved in mRNA splicing where it associates with cdc5 and the other cwf proteins as part of the spliceosome.</text>
</comment>
<dbReference type="InterPro" id="IPR045055">
    <property type="entry name" value="DNA2/NAM7-like"/>
</dbReference>
<keyword evidence="2" id="KW-0507">mRNA processing</keyword>
<evidence type="ECO:0000259" key="6">
    <source>
        <dbReference type="Pfam" id="PF16399"/>
    </source>
</evidence>
<evidence type="ECO:0000313" key="10">
    <source>
        <dbReference type="Proteomes" id="UP000799441"/>
    </source>
</evidence>
<feature type="domain" description="DNA2/NAM7 helicase-like C-terminal" evidence="5">
    <location>
        <begin position="1132"/>
        <end position="1324"/>
    </location>
</feature>
<dbReference type="Pfam" id="PF13087">
    <property type="entry name" value="AAA_12"/>
    <property type="match status" value="1"/>
</dbReference>
<dbReference type="InterPro" id="IPR026300">
    <property type="entry name" value="CWF11_fam"/>
</dbReference>
<feature type="domain" description="RNA helicase aquarius N-terminal" evidence="6">
    <location>
        <begin position="22"/>
        <end position="409"/>
    </location>
</feature>
<keyword evidence="2" id="KW-0539">Nucleus</keyword>
<dbReference type="PANTHER" id="PTHR10887:SF5">
    <property type="entry name" value="RNA HELICASE AQUARIUS"/>
    <property type="match status" value="1"/>
</dbReference>
<dbReference type="FunFam" id="3.40.50.300:FF:002863">
    <property type="entry name" value="Pre-mRNA-splicing factor cwf11"/>
    <property type="match status" value="1"/>
</dbReference>
<evidence type="ECO:0000259" key="4">
    <source>
        <dbReference type="Pfam" id="PF13086"/>
    </source>
</evidence>
<dbReference type="InterPro" id="IPR041679">
    <property type="entry name" value="DNA2/NAM7-like_C"/>
</dbReference>
<keyword evidence="1" id="KW-0547">Nucleotide-binding</keyword>
<feature type="region of interest" description="Disordered" evidence="3">
    <location>
        <begin position="736"/>
        <end position="808"/>
    </location>
</feature>
<dbReference type="InterPro" id="IPR032174">
    <property type="entry name" value="Aquarius_N"/>
</dbReference>
<dbReference type="InterPro" id="IPR048967">
    <property type="entry name" value="Aquarius_insert"/>
</dbReference>
<accession>A0A9P4US25</accession>
<dbReference type="EMBL" id="MU003771">
    <property type="protein sequence ID" value="KAF2724559.1"/>
    <property type="molecule type" value="Genomic_DNA"/>
</dbReference>
<dbReference type="SUPFAM" id="SSF52540">
    <property type="entry name" value="P-loop containing nucleoside triphosphate hydrolases"/>
    <property type="match status" value="1"/>
</dbReference>
<proteinExistence type="inferred from homology"/>
<dbReference type="GO" id="GO:0016787">
    <property type="term" value="F:hydrolase activity"/>
    <property type="evidence" value="ECO:0007669"/>
    <property type="project" value="UniProtKB-KW"/>
</dbReference>
<feature type="region of interest" description="Disordered" evidence="3">
    <location>
        <begin position="1400"/>
        <end position="1440"/>
    </location>
</feature>
<organism evidence="9 10">
    <name type="scientific">Polychaeton citri CBS 116435</name>
    <dbReference type="NCBI Taxonomy" id="1314669"/>
    <lineage>
        <taxon>Eukaryota</taxon>
        <taxon>Fungi</taxon>
        <taxon>Dikarya</taxon>
        <taxon>Ascomycota</taxon>
        <taxon>Pezizomycotina</taxon>
        <taxon>Dothideomycetes</taxon>
        <taxon>Dothideomycetidae</taxon>
        <taxon>Capnodiales</taxon>
        <taxon>Capnodiaceae</taxon>
        <taxon>Polychaeton</taxon>
    </lineage>
</organism>
<dbReference type="Pfam" id="PF21143">
    <property type="entry name" value="Aquarius_N_2nd"/>
    <property type="match status" value="1"/>
</dbReference>
<evidence type="ECO:0000259" key="5">
    <source>
        <dbReference type="Pfam" id="PF13087"/>
    </source>
</evidence>
<gene>
    <name evidence="9" type="ORF">K431DRAFT_281988</name>
</gene>
<feature type="domain" description="DNA2/NAM7 helicase helicase" evidence="4">
    <location>
        <begin position="815"/>
        <end position="1122"/>
    </location>
</feature>
<evidence type="ECO:0000256" key="3">
    <source>
        <dbReference type="SAM" id="MobiDB-lite"/>
    </source>
</evidence>
<name>A0A9P4US25_9PEZI</name>
<evidence type="ECO:0000259" key="7">
    <source>
        <dbReference type="Pfam" id="PF21143"/>
    </source>
</evidence>
<dbReference type="GO" id="GO:0004386">
    <property type="term" value="F:helicase activity"/>
    <property type="evidence" value="ECO:0007669"/>
    <property type="project" value="InterPro"/>
</dbReference>
<dbReference type="CDD" id="cd17935">
    <property type="entry name" value="EEXXQc_AQR"/>
    <property type="match status" value="1"/>
</dbReference>
<comment type="subunit">
    <text evidence="2">Belongs to the 40S cdc5-associated complex (or cwf complex), a spliceosome sub-complex reminiscent of a late-stage spliceosome.</text>
</comment>
<dbReference type="Gene3D" id="3.40.50.300">
    <property type="entry name" value="P-loop containing nucleotide triphosphate hydrolases"/>
    <property type="match status" value="2"/>
</dbReference>
<dbReference type="InterPro" id="IPR048966">
    <property type="entry name" value="Aquarius_b-barrel"/>
</dbReference>
<dbReference type="CDD" id="cd18808">
    <property type="entry name" value="SF1_C_Upf1"/>
    <property type="match status" value="1"/>
</dbReference>
<keyword evidence="10" id="KW-1185">Reference proteome</keyword>
<evidence type="ECO:0000259" key="8">
    <source>
        <dbReference type="Pfam" id="PF21144"/>
    </source>
</evidence>
<feature type="compositionally biased region" description="Acidic residues" evidence="3">
    <location>
        <begin position="1417"/>
        <end position="1440"/>
    </location>
</feature>
<feature type="domain" description="RNA helicase aquarius insertion" evidence="8">
    <location>
        <begin position="710"/>
        <end position="805"/>
    </location>
</feature>
<evidence type="ECO:0000313" key="9">
    <source>
        <dbReference type="EMBL" id="KAF2724559.1"/>
    </source>
</evidence>
<evidence type="ECO:0000256" key="1">
    <source>
        <dbReference type="ARBA" id="ARBA00022806"/>
    </source>
</evidence>
<comment type="similarity">
    <text evidence="2">Belongs to the CWF11 family.</text>
</comment>
<keyword evidence="1" id="KW-0347">Helicase</keyword>
<sequence length="1440" mass="163091">MASGLAPGRRPTIQDLTGDNHFAQLARQVWLTKSSGKVLPDLISNDIYRPLESEDFAYNSLLLLEQLQCLERYLWPGYNDEDATDQHVLLIALLTVVKRREHLPVWSVFSDRPGEFGAFFRRVLHLCLGPSLHIALRTRLVELVVAAYQSLDSGIVRKQCASLVGIGLWHNLHSDTSRQQELGRASQLQKAWRAAEKRFESSDVEGQARLKFERSWLYSLALEFLDHLYRNSNSMQIKQDDLLFAERVLELLCDLQSQLPTRRYVNTILQDLNIISAIKLSPLYQDEKNGLLRDLAELLQHYTFFPIDDNSGKQFTRQEYEEATNSRISRLQKMALQLHPEKLKLLVLSNFGTLAQRSELAGHLKDLSDAELTEFCEHLGIRTRYPEKSLIVRDRQFLDEIILSSVEARPFFSDKLETLSILPTEQSLFETSQLRTEDYDGTRPLALPKVNLQYLSTSDFLYRSYILYRSEAFYEIRKHLQDTIKRLEPRLDTRNNLTRFDGFSRMAIPISKPSVIEVLPPRVGEEVPAEVKAEVVLDVSRLQPGLRREWETLHEGDTVFLLAIHAENTGQKKPANGHASAEKSYNPLKTVRCAEVISVLDENGRIMRRDQDTRDHIDGLARARQRRLLVRLDAGVYKHDKHRADAAKSDVYDNVNLIVRRKQRENNFKPVLESIKQLTVSDAPLPKWFEEVFLGFGDPASASYNRLSTRIHSVDYRDTFVDWQHLVESLSGKILEPDASHDSSFPPPYILETTEPQPAPPPTKKASKKRRHDQPDGPDPAPTTPEVVKVSTYSPANNGPYPTDAPKTNKVRFTTKQIESITSGVQPGLTLVIGPPGTGKTDTVTQVISNIYHDFPKERTLLIAHSNQALNQLFLKIAQLDIDERHLLRLGHGEEDLATAVSFSKAGRVESLLQRGSILLAEVQRLAESVGAPGAHGSSCETAEYFQKVYIEPNWHRFWDFVGNNPQVGAEELAAAFPFRVFFANAPQPLFPTDGDRDVALEVVKGCERHIARVFTELADIRPFEILRSARDKSNYLLAKEARIVAMTATHAAMRRQEIATLGFKYDNIVMEEAAQVTEIENFIPLVLQQPRQSSRHISKLENPLKRIVLVGDHLQNSPVIQNAAYRDYANLQQSLFQRLMRLGVPHTVLDAQGRARPSIASLYKWRYPALTNLPITSTALEFQIANAGLRFEYQFINVEDYKGRGETEPTPHFLQNLGEAEYAVALYQYMRLLGYPAEKITILTTYAGQRALIRDVLAHRCKNNRLFGLPGWVGTVDKYQGEQNDYVILSLVRTRGLGYLRDLRRLTVALSRARLGLYLLGRREVFEQASLEVREAFGQFFSSGRSDQLEVVLGETLGNVQRGVSDDVEGAVKLEGVEHIGQYVFEMTKAKMEAVQRGGDLLPPAAGRVEEAARGEDEDAEDDGEEANEISGDVMDEEG</sequence>
<dbReference type="InterPro" id="IPR041677">
    <property type="entry name" value="DNA2/NAM7_AAA_11"/>
</dbReference>
<dbReference type="GO" id="GO:0045292">
    <property type="term" value="P:mRNA cis splicing, via spliceosome"/>
    <property type="evidence" value="ECO:0007669"/>
    <property type="project" value="UniProtKB-UniRule"/>
</dbReference>
<dbReference type="PIRSF" id="PIRSF038901">
    <property type="entry name" value="AQR_cwf11"/>
    <property type="match status" value="1"/>
</dbReference>
<dbReference type="Proteomes" id="UP000799441">
    <property type="component" value="Unassembled WGS sequence"/>
</dbReference>
<dbReference type="Pfam" id="PF16399">
    <property type="entry name" value="Aquarius_N_1st"/>
    <property type="match status" value="1"/>
</dbReference>
<dbReference type="PANTHER" id="PTHR10887">
    <property type="entry name" value="DNA2/NAM7 HELICASE FAMILY"/>
    <property type="match status" value="1"/>
</dbReference>
<comment type="subcellular location">
    <subcellularLocation>
        <location evidence="2">Nucleus</location>
    </subcellularLocation>
</comment>
<dbReference type="GO" id="GO:0005684">
    <property type="term" value="C:U2-type spliceosomal complex"/>
    <property type="evidence" value="ECO:0007669"/>
    <property type="project" value="UniProtKB-UniRule"/>
</dbReference>
<reference evidence="9" key="1">
    <citation type="journal article" date="2020" name="Stud. Mycol.">
        <title>101 Dothideomycetes genomes: a test case for predicting lifestyles and emergence of pathogens.</title>
        <authorList>
            <person name="Haridas S."/>
            <person name="Albert R."/>
            <person name="Binder M."/>
            <person name="Bloem J."/>
            <person name="Labutti K."/>
            <person name="Salamov A."/>
            <person name="Andreopoulos B."/>
            <person name="Baker S."/>
            <person name="Barry K."/>
            <person name="Bills G."/>
            <person name="Bluhm B."/>
            <person name="Cannon C."/>
            <person name="Castanera R."/>
            <person name="Culley D."/>
            <person name="Daum C."/>
            <person name="Ezra D."/>
            <person name="Gonzalez J."/>
            <person name="Henrissat B."/>
            <person name="Kuo A."/>
            <person name="Liang C."/>
            <person name="Lipzen A."/>
            <person name="Lutzoni F."/>
            <person name="Magnuson J."/>
            <person name="Mondo S."/>
            <person name="Nolan M."/>
            <person name="Ohm R."/>
            <person name="Pangilinan J."/>
            <person name="Park H.-J."/>
            <person name="Ramirez L."/>
            <person name="Alfaro M."/>
            <person name="Sun H."/>
            <person name="Tritt A."/>
            <person name="Yoshinaga Y."/>
            <person name="Zwiers L.-H."/>
            <person name="Turgeon B."/>
            <person name="Goodwin S."/>
            <person name="Spatafora J."/>
            <person name="Crous P."/>
            <person name="Grigoriev I."/>
        </authorList>
    </citation>
    <scope>NUCLEOTIDE SEQUENCE</scope>
    <source>
        <strain evidence="9">CBS 116435</strain>
    </source>
</reference>
<dbReference type="InterPro" id="IPR047187">
    <property type="entry name" value="SF1_C_Upf1"/>
</dbReference>
<dbReference type="Pfam" id="PF21144">
    <property type="entry name" value="Aquarius_N_3rd"/>
    <property type="match status" value="1"/>
</dbReference>
<evidence type="ECO:0000256" key="2">
    <source>
        <dbReference type="PIRNR" id="PIRNR038901"/>
    </source>
</evidence>
<keyword evidence="9" id="KW-0378">Hydrolase</keyword>
<keyword evidence="2" id="KW-0508">mRNA splicing</keyword>
<dbReference type="GO" id="GO:0071013">
    <property type="term" value="C:catalytic step 2 spliceosome"/>
    <property type="evidence" value="ECO:0007669"/>
    <property type="project" value="TreeGrafter"/>
</dbReference>
<dbReference type="InterPro" id="IPR027417">
    <property type="entry name" value="P-loop_NTPase"/>
</dbReference>
<feature type="domain" description="RNA helicase aquarius beta-barrel" evidence="7">
    <location>
        <begin position="489"/>
        <end position="661"/>
    </location>
</feature>